<dbReference type="EMBL" id="CP051180">
    <property type="protein sequence ID" value="QIZ78654.1"/>
    <property type="molecule type" value="Genomic_DNA"/>
</dbReference>
<dbReference type="InterPro" id="IPR019201">
    <property type="entry name" value="DUF2065"/>
</dbReference>
<keyword evidence="3" id="KW-1185">Reference proteome</keyword>
<keyword evidence="1" id="KW-1133">Transmembrane helix</keyword>
<keyword evidence="1" id="KW-0812">Transmembrane</keyword>
<evidence type="ECO:0000256" key="1">
    <source>
        <dbReference type="SAM" id="Phobius"/>
    </source>
</evidence>
<proteinExistence type="predicted"/>
<reference evidence="2 3" key="1">
    <citation type="submission" date="2020-04" db="EMBL/GenBank/DDBJ databases">
        <title>Ferrimonas sp. S7 isolated from sea water.</title>
        <authorList>
            <person name="Bae S.S."/>
            <person name="Baek K."/>
        </authorList>
    </citation>
    <scope>NUCLEOTIDE SEQUENCE [LARGE SCALE GENOMIC DNA]</scope>
    <source>
        <strain evidence="2 3">S7</strain>
    </source>
</reference>
<dbReference type="PANTHER" id="PTHR38602:SF1">
    <property type="entry name" value="INNER MEMBRANE PROTEIN"/>
    <property type="match status" value="1"/>
</dbReference>
<dbReference type="PANTHER" id="PTHR38602">
    <property type="entry name" value="INNER MEMBRANE PROTEIN-RELATED"/>
    <property type="match status" value="1"/>
</dbReference>
<organism evidence="2 3">
    <name type="scientific">Ferrimonas lipolytica</name>
    <dbReference type="NCBI Taxonomy" id="2724191"/>
    <lineage>
        <taxon>Bacteria</taxon>
        <taxon>Pseudomonadati</taxon>
        <taxon>Pseudomonadota</taxon>
        <taxon>Gammaproteobacteria</taxon>
        <taxon>Alteromonadales</taxon>
        <taxon>Ferrimonadaceae</taxon>
        <taxon>Ferrimonas</taxon>
    </lineage>
</organism>
<evidence type="ECO:0000313" key="2">
    <source>
        <dbReference type="EMBL" id="QIZ78654.1"/>
    </source>
</evidence>
<feature type="transmembrane region" description="Helical" evidence="1">
    <location>
        <begin position="43"/>
        <end position="60"/>
    </location>
</feature>
<feature type="transmembrane region" description="Helical" evidence="1">
    <location>
        <begin position="6"/>
        <end position="22"/>
    </location>
</feature>
<sequence>MQTAMMIFAGVLLIEGLGPMLFPKQWQRMVIQLAKQHPQSLRRIGGCLVSSGLVLLWIFSSSQ</sequence>
<name>A0A6H1UHY9_9GAMM</name>
<gene>
    <name evidence="2" type="ORF">HER31_18170</name>
</gene>
<accession>A0A6H1UHY9</accession>
<dbReference type="AlphaFoldDB" id="A0A6H1UHY9"/>
<keyword evidence="1" id="KW-0472">Membrane</keyword>
<dbReference type="KEGG" id="fes:HER31_18170"/>
<dbReference type="Proteomes" id="UP000501602">
    <property type="component" value="Chromosome"/>
</dbReference>
<dbReference type="Pfam" id="PF09838">
    <property type="entry name" value="DUF2065"/>
    <property type="match status" value="1"/>
</dbReference>
<evidence type="ECO:0000313" key="3">
    <source>
        <dbReference type="Proteomes" id="UP000501602"/>
    </source>
</evidence>
<protein>
    <submittedName>
        <fullName evidence="2">DUF2065 domain-containing protein</fullName>
    </submittedName>
</protein>